<accession>A0AA40SKD1</accession>
<protein>
    <submittedName>
        <fullName evidence="2">Regulator of protease activity HflC (Stomatin/prohibitin superfamily)</fullName>
    </submittedName>
</protein>
<keyword evidence="2" id="KW-0645">Protease</keyword>
<proteinExistence type="predicted"/>
<keyword evidence="2" id="KW-0378">Hydrolase</keyword>
<dbReference type="GO" id="GO:0006508">
    <property type="term" value="P:proteolysis"/>
    <property type="evidence" value="ECO:0007669"/>
    <property type="project" value="UniProtKB-KW"/>
</dbReference>
<evidence type="ECO:0000256" key="1">
    <source>
        <dbReference type="SAM" id="MobiDB-lite"/>
    </source>
</evidence>
<dbReference type="AlphaFoldDB" id="A0AA40SKD1"/>
<organism evidence="2 3">
    <name type="scientific">Streptomyces calvus</name>
    <dbReference type="NCBI Taxonomy" id="67282"/>
    <lineage>
        <taxon>Bacteria</taxon>
        <taxon>Bacillati</taxon>
        <taxon>Actinomycetota</taxon>
        <taxon>Actinomycetes</taxon>
        <taxon>Kitasatosporales</taxon>
        <taxon>Streptomycetaceae</taxon>
        <taxon>Streptomyces</taxon>
    </lineage>
</organism>
<sequence length="73" mass="8016">MAPAPPPGRHLVRHLVRRLGLLRAEAERLAGTLREAEAERLAGTPREAEARRQESHTRYLEDRDPAAGGLGDA</sequence>
<name>A0AA40SKD1_9ACTN</name>
<dbReference type="GO" id="GO:0008233">
    <property type="term" value="F:peptidase activity"/>
    <property type="evidence" value="ECO:0007669"/>
    <property type="project" value="UniProtKB-KW"/>
</dbReference>
<dbReference type="EMBL" id="JACJIE010000027">
    <property type="protein sequence ID" value="MBA8948054.1"/>
    <property type="molecule type" value="Genomic_DNA"/>
</dbReference>
<reference evidence="2 3" key="1">
    <citation type="submission" date="2020-08" db="EMBL/GenBank/DDBJ databases">
        <title>Genomic Encyclopedia of Type Strains, Phase III (KMG-III): the genomes of soil and plant-associated and newly described type strains.</title>
        <authorList>
            <person name="Whitman W."/>
        </authorList>
    </citation>
    <scope>NUCLEOTIDE SEQUENCE [LARGE SCALE GENOMIC DNA]</scope>
    <source>
        <strain evidence="2 3">CECT 3271</strain>
    </source>
</reference>
<evidence type="ECO:0000313" key="3">
    <source>
        <dbReference type="Proteomes" id="UP000530412"/>
    </source>
</evidence>
<evidence type="ECO:0000313" key="2">
    <source>
        <dbReference type="EMBL" id="MBA8948054.1"/>
    </source>
</evidence>
<comment type="caution">
    <text evidence="2">The sequence shown here is derived from an EMBL/GenBank/DDBJ whole genome shotgun (WGS) entry which is preliminary data.</text>
</comment>
<feature type="compositionally biased region" description="Basic and acidic residues" evidence="1">
    <location>
        <begin position="36"/>
        <end position="65"/>
    </location>
</feature>
<dbReference type="Proteomes" id="UP000530412">
    <property type="component" value="Unassembled WGS sequence"/>
</dbReference>
<feature type="region of interest" description="Disordered" evidence="1">
    <location>
        <begin position="36"/>
        <end position="73"/>
    </location>
</feature>
<gene>
    <name evidence="2" type="ORF">FHS33_006527</name>
</gene>